<evidence type="ECO:0000313" key="3">
    <source>
        <dbReference type="Proteomes" id="UP001151760"/>
    </source>
</evidence>
<gene>
    <name evidence="2" type="ORF">Tco_0772354</name>
</gene>
<dbReference type="Proteomes" id="UP001151760">
    <property type="component" value="Unassembled WGS sequence"/>
</dbReference>
<protein>
    <submittedName>
        <fullName evidence="2">Uncharacterized protein</fullName>
    </submittedName>
</protein>
<evidence type="ECO:0000256" key="1">
    <source>
        <dbReference type="SAM" id="MobiDB-lite"/>
    </source>
</evidence>
<sequence length="171" mass="20054">MDTKLVGGSEVREEGSEIREEDNSKRAEEELAVDAIPLATKPPSIMLKSFNKEALKTPWKLVKAKHGYTRPEEGYERVLWGDLKTMFEHNIEDTVWRNLLGNKVLIWKLFDSCGVHFVRFQDMHIFMLVEKRYPLTPATITQMLNRKLQTDHCNEMCYQLLKLMTKQLKKQ</sequence>
<comment type="caution">
    <text evidence="2">The sequence shown here is derived from an EMBL/GenBank/DDBJ whole genome shotgun (WGS) entry which is preliminary data.</text>
</comment>
<proteinExistence type="predicted"/>
<feature type="region of interest" description="Disordered" evidence="1">
    <location>
        <begin position="1"/>
        <end position="28"/>
    </location>
</feature>
<organism evidence="2 3">
    <name type="scientific">Tanacetum coccineum</name>
    <dbReference type="NCBI Taxonomy" id="301880"/>
    <lineage>
        <taxon>Eukaryota</taxon>
        <taxon>Viridiplantae</taxon>
        <taxon>Streptophyta</taxon>
        <taxon>Embryophyta</taxon>
        <taxon>Tracheophyta</taxon>
        <taxon>Spermatophyta</taxon>
        <taxon>Magnoliopsida</taxon>
        <taxon>eudicotyledons</taxon>
        <taxon>Gunneridae</taxon>
        <taxon>Pentapetalae</taxon>
        <taxon>asterids</taxon>
        <taxon>campanulids</taxon>
        <taxon>Asterales</taxon>
        <taxon>Asteraceae</taxon>
        <taxon>Asteroideae</taxon>
        <taxon>Anthemideae</taxon>
        <taxon>Anthemidinae</taxon>
        <taxon>Tanacetum</taxon>
    </lineage>
</organism>
<dbReference type="EMBL" id="BQNB010011372">
    <property type="protein sequence ID" value="GJS89718.1"/>
    <property type="molecule type" value="Genomic_DNA"/>
</dbReference>
<reference evidence="2" key="2">
    <citation type="submission" date="2022-01" db="EMBL/GenBank/DDBJ databases">
        <authorList>
            <person name="Yamashiro T."/>
            <person name="Shiraishi A."/>
            <person name="Satake H."/>
            <person name="Nakayama K."/>
        </authorList>
    </citation>
    <scope>NUCLEOTIDE SEQUENCE</scope>
</reference>
<evidence type="ECO:0000313" key="2">
    <source>
        <dbReference type="EMBL" id="GJS89718.1"/>
    </source>
</evidence>
<accession>A0ABQ4ZLH0</accession>
<reference evidence="2" key="1">
    <citation type="journal article" date="2022" name="Int. J. Mol. Sci.">
        <title>Draft Genome of Tanacetum Coccineum: Genomic Comparison of Closely Related Tanacetum-Family Plants.</title>
        <authorList>
            <person name="Yamashiro T."/>
            <person name="Shiraishi A."/>
            <person name="Nakayama K."/>
            <person name="Satake H."/>
        </authorList>
    </citation>
    <scope>NUCLEOTIDE SEQUENCE</scope>
</reference>
<keyword evidence="3" id="KW-1185">Reference proteome</keyword>
<feature type="compositionally biased region" description="Basic and acidic residues" evidence="1">
    <location>
        <begin position="10"/>
        <end position="28"/>
    </location>
</feature>
<name>A0ABQ4ZLH0_9ASTR</name>